<dbReference type="SMART" id="SM00487">
    <property type="entry name" value="DEXDc"/>
    <property type="match status" value="1"/>
</dbReference>
<feature type="domain" description="Helicase C-terminal" evidence="5">
    <location>
        <begin position="944"/>
        <end position="1104"/>
    </location>
</feature>
<dbReference type="Pfam" id="PF00271">
    <property type="entry name" value="Helicase_C"/>
    <property type="match status" value="1"/>
</dbReference>
<dbReference type="GO" id="GO:0005524">
    <property type="term" value="F:ATP binding"/>
    <property type="evidence" value="ECO:0007669"/>
    <property type="project" value="InterPro"/>
</dbReference>
<evidence type="ECO:0000256" key="1">
    <source>
        <dbReference type="ARBA" id="ARBA00022801"/>
    </source>
</evidence>
<dbReference type="InParanoid" id="A0A2I1DMM1"/>
<gene>
    <name evidence="6" type="ORF">B1757_05925</name>
</gene>
<name>A0A2I1DMM1_9PROT</name>
<dbReference type="InterPro" id="IPR027417">
    <property type="entry name" value="P-loop_NTPase"/>
</dbReference>
<dbReference type="SUPFAM" id="SSF52540">
    <property type="entry name" value="P-loop containing nucleoside triphosphate hydrolases"/>
    <property type="match status" value="2"/>
</dbReference>
<dbReference type="InterPro" id="IPR049730">
    <property type="entry name" value="SNF2/RAD54-like_C"/>
</dbReference>
<protein>
    <submittedName>
        <fullName evidence="6">Damage-inducible protein</fullName>
    </submittedName>
</protein>
<dbReference type="PROSITE" id="PS50966">
    <property type="entry name" value="ZF_SWIM"/>
    <property type="match status" value="1"/>
</dbReference>
<dbReference type="GO" id="GO:0016787">
    <property type="term" value="F:hydrolase activity"/>
    <property type="evidence" value="ECO:0007669"/>
    <property type="project" value="UniProtKB-KW"/>
</dbReference>
<dbReference type="InterPro" id="IPR007527">
    <property type="entry name" value="Znf_SWIM"/>
</dbReference>
<dbReference type="EMBL" id="MXAV01000024">
    <property type="protein sequence ID" value="PKY11120.1"/>
    <property type="molecule type" value="Genomic_DNA"/>
</dbReference>
<dbReference type="InterPro" id="IPR038718">
    <property type="entry name" value="SNF2-like_sf"/>
</dbReference>
<dbReference type="Pfam" id="PF04434">
    <property type="entry name" value="SWIM"/>
    <property type="match status" value="1"/>
</dbReference>
<keyword evidence="2" id="KW-0479">Metal-binding</keyword>
<dbReference type="Gene3D" id="3.40.50.10810">
    <property type="entry name" value="Tandem AAA-ATPase domain"/>
    <property type="match status" value="1"/>
</dbReference>
<dbReference type="InterPro" id="IPR001650">
    <property type="entry name" value="Helicase_C-like"/>
</dbReference>
<sequence length="1115" mass="125665">MANNDDWMNWSHGPAVAPSLDTYDQNTVRHWLGEQEIRKALPYRQAVQHLQRLTATELSAQVQGSARVPYRVDIHLSQGPLISLCTCPVGRHCKHVAAVLLAYLQERGTPQPVDGPRPHVMQWLGALRSHLHPPPRKIPSTTYRLHWILEIRQHLQQGPILYCLKARFTKQGVCNELTPWSNFEPALRRPPSFLDETDQAAIRRLLIEDIYASRSGHFMLGPRHGSAALNMLAASERLFMNKPGSSPLRMGDVRSAKLIWKTGKATGSKDSEQFPVLITEPPAEVLLALDTPWYLDSDNLEIGPVDTPIKMAVLQDLLQAPPLNIQEAALLRNLLEETAPDLPAPVVDPIKDLPVIHAPLQPQLYCDTLALMGMQSYRQYPSLWSSSCRFDYGQPSFIYGPAQIAVDDDSEIQTLDNGETVRIQRDREGEKNALKILAKTGMKTAKASLFHSLSLLPQNMYGLASEGDWTEFMQEGVQILREHGWEIRWPEGFRHHFLQIDAWDMQVDGEEAGWLGLDVGIVVEGERLALAPLLGALFARDGRWLSPGGLSSIPDTESIHLHTPSGVPIQTLAHRLKPLVGTLIDLFSLGTAGPLRVSAYDVTRLTHMDMDQWRSEGMEAIRRLSQRLPQSGEIPPVEAPQGFALPLRPYQQEGLAWLQFLREHDLGGILADDMGLGKTAQTLAHILLEKESGRLQNPALIIMPTSLIHNWREEAERFAPALRVLSLHGKERLGLFQEMVNHDLILTTYPLVWRDIDLLKAQQFHLLILDEAQMVKNAQSRAAEAIREIPTHHRLALTGTPLENHLGELWAQFDFLLPGFMGDLPSFQKIWRGPIERHGDVDRLDLLAKRVRPFILRRKKEEVAQELPEKTIIIRSVDIEGTQRDLYETVRSAMDERIRQEIAAKGFQRSQIVILDAMLKLRQVCCDPRLLKSDKARKVQESAKLTLLMEMIPELLAEGRQILLFSQFTEMLALISGRLDKMHIPYVQLTGSTRDRKSPIDRFQHGEVSLFLISLKAGGVGLNLTAADTVIHYDPWWNPAAENQATDRAHRIGQQRRVFVYKLIVAGSIEEKILALQERKAILASGVLDKARKDKLQFGPEDLASLLAPLPENNR</sequence>
<reference evidence="6 7" key="1">
    <citation type="submission" date="2017-03" db="EMBL/GenBank/DDBJ databases">
        <title>Draft genime sequence of the acidophilic sulfur-oxidizing bacterium Acidithiobacillus sp. SH, isolated from seawater.</title>
        <authorList>
            <person name="Sharmin S."/>
            <person name="Tokuhisa M."/>
            <person name="Kanao T."/>
            <person name="Kamimura K."/>
        </authorList>
    </citation>
    <scope>NUCLEOTIDE SEQUENCE [LARGE SCALE GENOMIC DNA]</scope>
    <source>
        <strain evidence="6 7">SH</strain>
    </source>
</reference>
<keyword evidence="2" id="KW-0863">Zinc-finger</keyword>
<dbReference type="CDD" id="cd18793">
    <property type="entry name" value="SF2_C_SNF"/>
    <property type="match status" value="1"/>
</dbReference>
<evidence type="ECO:0000313" key="6">
    <source>
        <dbReference type="EMBL" id="PKY11120.1"/>
    </source>
</evidence>
<dbReference type="AlphaFoldDB" id="A0A2I1DMM1"/>
<dbReference type="Gene3D" id="3.40.50.300">
    <property type="entry name" value="P-loop containing nucleotide triphosphate hydrolases"/>
    <property type="match status" value="1"/>
</dbReference>
<dbReference type="PROSITE" id="PS51194">
    <property type="entry name" value="HELICASE_CTER"/>
    <property type="match status" value="1"/>
</dbReference>
<evidence type="ECO:0000259" key="5">
    <source>
        <dbReference type="PROSITE" id="PS51194"/>
    </source>
</evidence>
<dbReference type="Proteomes" id="UP000234329">
    <property type="component" value="Unassembled WGS sequence"/>
</dbReference>
<dbReference type="PROSITE" id="PS51192">
    <property type="entry name" value="HELICASE_ATP_BIND_1"/>
    <property type="match status" value="1"/>
</dbReference>
<dbReference type="OrthoDB" id="5287023at2"/>
<keyword evidence="2" id="KW-0862">Zinc</keyword>
<keyword evidence="7" id="KW-1185">Reference proteome</keyword>
<dbReference type="Pfam" id="PF00176">
    <property type="entry name" value="SNF2-rel_dom"/>
    <property type="match status" value="1"/>
</dbReference>
<dbReference type="CDD" id="cd18012">
    <property type="entry name" value="DEXQc_arch_SWI2_SNF2"/>
    <property type="match status" value="1"/>
</dbReference>
<dbReference type="InterPro" id="IPR000330">
    <property type="entry name" value="SNF2_N"/>
</dbReference>
<organism evidence="6 7">
    <name type="scientific">Acidithiobacillus marinus</name>
    <dbReference type="NCBI Taxonomy" id="187490"/>
    <lineage>
        <taxon>Bacteria</taxon>
        <taxon>Pseudomonadati</taxon>
        <taxon>Pseudomonadota</taxon>
        <taxon>Acidithiobacillia</taxon>
        <taxon>Acidithiobacillales</taxon>
        <taxon>Acidithiobacillaceae</taxon>
        <taxon>Acidithiobacillus</taxon>
    </lineage>
</organism>
<feature type="domain" description="SWIM-type" evidence="3">
    <location>
        <begin position="70"/>
        <end position="104"/>
    </location>
</feature>
<dbReference type="GO" id="GO:0008270">
    <property type="term" value="F:zinc ion binding"/>
    <property type="evidence" value="ECO:0007669"/>
    <property type="project" value="UniProtKB-KW"/>
</dbReference>
<dbReference type="SMART" id="SM00490">
    <property type="entry name" value="HELICc"/>
    <property type="match status" value="1"/>
</dbReference>
<dbReference type="InterPro" id="IPR014001">
    <property type="entry name" value="Helicase_ATP-bd"/>
</dbReference>
<dbReference type="PANTHER" id="PTHR10799">
    <property type="entry name" value="SNF2/RAD54 HELICASE FAMILY"/>
    <property type="match status" value="1"/>
</dbReference>
<evidence type="ECO:0000256" key="2">
    <source>
        <dbReference type="PROSITE-ProRule" id="PRU00325"/>
    </source>
</evidence>
<feature type="domain" description="Helicase ATP-binding" evidence="4">
    <location>
        <begin position="659"/>
        <end position="819"/>
    </location>
</feature>
<comment type="caution">
    <text evidence="6">The sequence shown here is derived from an EMBL/GenBank/DDBJ whole genome shotgun (WGS) entry which is preliminary data.</text>
</comment>
<dbReference type="GO" id="GO:0004386">
    <property type="term" value="F:helicase activity"/>
    <property type="evidence" value="ECO:0007669"/>
    <property type="project" value="UniProtKB-KW"/>
</dbReference>
<evidence type="ECO:0000259" key="4">
    <source>
        <dbReference type="PROSITE" id="PS51192"/>
    </source>
</evidence>
<keyword evidence="1" id="KW-0378">Hydrolase</keyword>
<proteinExistence type="predicted"/>
<accession>A0A2I1DMM1</accession>
<evidence type="ECO:0000313" key="7">
    <source>
        <dbReference type="Proteomes" id="UP000234329"/>
    </source>
</evidence>
<evidence type="ECO:0000259" key="3">
    <source>
        <dbReference type="PROSITE" id="PS50966"/>
    </source>
</evidence>